<evidence type="ECO:0000313" key="2">
    <source>
        <dbReference type="EMBL" id="QKD81967.1"/>
    </source>
</evidence>
<gene>
    <name evidence="2" type="ORF">HPC62_06935</name>
</gene>
<name>A0A6M8BAX7_9CYAN</name>
<dbReference type="RefSeq" id="WP_172354348.1">
    <property type="nucleotide sequence ID" value="NZ_CP053661.1"/>
</dbReference>
<sequence>MLNQVAEKSAEKSAEKVGRTTSEQPQPMGILAPQYGKRATNSPQLQSTLRELLNSFIDPQVALPKLEMRAIPTAELLSQSRFRQSDQDFSEKFIISYRMLREIGGWN</sequence>
<evidence type="ECO:0000256" key="1">
    <source>
        <dbReference type="SAM" id="MobiDB-lite"/>
    </source>
</evidence>
<organism evidence="2 3">
    <name type="scientific">Thermoleptolyngbya sichuanensis A183</name>
    <dbReference type="NCBI Taxonomy" id="2737172"/>
    <lineage>
        <taxon>Bacteria</taxon>
        <taxon>Bacillati</taxon>
        <taxon>Cyanobacteriota</taxon>
        <taxon>Cyanophyceae</taxon>
        <taxon>Oculatellales</taxon>
        <taxon>Oculatellaceae</taxon>
        <taxon>Thermoleptolyngbya</taxon>
        <taxon>Thermoleptolyngbya sichuanensis</taxon>
    </lineage>
</organism>
<proteinExistence type="predicted"/>
<feature type="compositionally biased region" description="Basic and acidic residues" evidence="1">
    <location>
        <begin position="8"/>
        <end position="18"/>
    </location>
</feature>
<evidence type="ECO:0000313" key="3">
    <source>
        <dbReference type="Proteomes" id="UP000505210"/>
    </source>
</evidence>
<dbReference type="KEGG" id="theu:HPC62_06935"/>
<accession>A0A6M8BAX7</accession>
<reference evidence="2 3" key="1">
    <citation type="submission" date="2020-05" db="EMBL/GenBank/DDBJ databases">
        <title>Complete genome sequence of of a novel Thermoleptolyngbya strain isolated from hot springs of Ganzi, Sichuan China.</title>
        <authorList>
            <person name="Tang J."/>
            <person name="Daroch M."/>
            <person name="Li L."/>
            <person name="Waleron K."/>
            <person name="Waleron M."/>
            <person name="Waleron M."/>
        </authorList>
    </citation>
    <scope>NUCLEOTIDE SEQUENCE [LARGE SCALE GENOMIC DNA]</scope>
    <source>
        <strain evidence="2 3">PKUAC-SCTA183</strain>
    </source>
</reference>
<dbReference type="EMBL" id="CP053661">
    <property type="protein sequence ID" value="QKD81967.1"/>
    <property type="molecule type" value="Genomic_DNA"/>
</dbReference>
<protein>
    <submittedName>
        <fullName evidence="2">Uncharacterized protein</fullName>
    </submittedName>
</protein>
<keyword evidence="3" id="KW-1185">Reference proteome</keyword>
<dbReference type="Proteomes" id="UP000505210">
    <property type="component" value="Chromosome"/>
</dbReference>
<feature type="region of interest" description="Disordered" evidence="1">
    <location>
        <begin position="1"/>
        <end position="43"/>
    </location>
</feature>
<dbReference type="AlphaFoldDB" id="A0A6M8BAX7"/>